<evidence type="ECO:0000259" key="2">
    <source>
        <dbReference type="PROSITE" id="PS51782"/>
    </source>
</evidence>
<feature type="compositionally biased region" description="Basic and acidic residues" evidence="1">
    <location>
        <begin position="33"/>
        <end position="42"/>
    </location>
</feature>
<dbReference type="PANTHER" id="PTHR20932:SF36">
    <property type="entry name" value="OS03G0110600 PROTEIN"/>
    <property type="match status" value="1"/>
</dbReference>
<dbReference type="AlphaFoldDB" id="A0A5N5I7Z1"/>
<keyword evidence="4" id="KW-1185">Reference proteome</keyword>
<dbReference type="OrthoDB" id="538216at2759"/>
<reference evidence="4" key="2">
    <citation type="submission" date="2019-10" db="EMBL/GenBank/DDBJ databases">
        <title>A de novo genome assembly of a pear dwarfing rootstock.</title>
        <authorList>
            <person name="Wang F."/>
            <person name="Wang J."/>
            <person name="Li S."/>
            <person name="Zhang Y."/>
            <person name="Fang M."/>
            <person name="Ma L."/>
            <person name="Zhao Y."/>
            <person name="Jiang S."/>
        </authorList>
    </citation>
    <scope>NUCLEOTIDE SEQUENCE [LARGE SCALE GENOMIC DNA]</scope>
</reference>
<dbReference type="Proteomes" id="UP000327157">
    <property type="component" value="Chromosome 6"/>
</dbReference>
<feature type="region of interest" description="Disordered" evidence="1">
    <location>
        <begin position="115"/>
        <end position="140"/>
    </location>
</feature>
<dbReference type="InterPro" id="IPR045030">
    <property type="entry name" value="LYSM1-4"/>
</dbReference>
<organism evidence="3 4">
    <name type="scientific">Pyrus ussuriensis x Pyrus communis</name>
    <dbReference type="NCBI Taxonomy" id="2448454"/>
    <lineage>
        <taxon>Eukaryota</taxon>
        <taxon>Viridiplantae</taxon>
        <taxon>Streptophyta</taxon>
        <taxon>Embryophyta</taxon>
        <taxon>Tracheophyta</taxon>
        <taxon>Spermatophyta</taxon>
        <taxon>Magnoliopsida</taxon>
        <taxon>eudicotyledons</taxon>
        <taxon>Gunneridae</taxon>
        <taxon>Pentapetalae</taxon>
        <taxon>rosids</taxon>
        <taxon>fabids</taxon>
        <taxon>Rosales</taxon>
        <taxon>Rosaceae</taxon>
        <taxon>Amygdaloideae</taxon>
        <taxon>Maleae</taxon>
        <taxon>Pyrus</taxon>
    </lineage>
</organism>
<feature type="region of interest" description="Disordered" evidence="1">
    <location>
        <begin position="22"/>
        <end position="67"/>
    </location>
</feature>
<feature type="region of interest" description="Disordered" evidence="1">
    <location>
        <begin position="196"/>
        <end position="215"/>
    </location>
</feature>
<feature type="compositionally biased region" description="Pro residues" evidence="1">
    <location>
        <begin position="115"/>
        <end position="125"/>
    </location>
</feature>
<dbReference type="InterPro" id="IPR018392">
    <property type="entry name" value="LysM"/>
</dbReference>
<name>A0A5N5I7Z1_9ROSA</name>
<comment type="caution">
    <text evidence="3">The sequence shown here is derived from an EMBL/GenBank/DDBJ whole genome shotgun (WGS) entry which is preliminary data.</text>
</comment>
<dbReference type="PANTHER" id="PTHR20932">
    <property type="entry name" value="LYSM AND PUTATIVE PEPTIDOGLYCAN-BINDING DOMAIN-CONTAINING PROTEIN"/>
    <property type="match status" value="1"/>
</dbReference>
<sequence>MPYGSAFVSVCFLKNSPLPTKTLDLRQAGPQLPRDERSEKSGRSIMSPSNPRSAENNGGGGGGKNYIEHQVSKMDTLAGVAIKYGVEVCDIKRMNGFATDLQMFALNTLKIPLPGRHPPSIPSPPTSTATRENDTQKSTPCLGLSIGSKPPKEKKVTTAMSTLQKYYGLRSPNLKGKAQGMEMAVYRSRSSESFDQSAISPLSDPLSHPNKSRHSSIDLLSENGAMADYLAAELGDGQGEKFDDKSVRRRQKAEVDNGAVTPERLLKGEYSGGTRASTGNGLAMRQKSSSRASLQSDSDSGWLNSVPVGMGDSITIMADDMAVVRKSSSTPSLKDQDSNNTVSIWPTSRWSLTQDLQALSTATMARPIFDGLPKPITGRWKTALD</sequence>
<dbReference type="Gene3D" id="3.10.350.10">
    <property type="entry name" value="LysM domain"/>
    <property type="match status" value="1"/>
</dbReference>
<feature type="region of interest" description="Disordered" evidence="1">
    <location>
        <begin position="269"/>
        <end position="298"/>
    </location>
</feature>
<dbReference type="CDD" id="cd00118">
    <property type="entry name" value="LysM"/>
    <property type="match status" value="1"/>
</dbReference>
<dbReference type="InterPro" id="IPR036779">
    <property type="entry name" value="LysM_dom_sf"/>
</dbReference>
<dbReference type="EMBL" id="SMOL01000120">
    <property type="protein sequence ID" value="KAB2633770.1"/>
    <property type="molecule type" value="Genomic_DNA"/>
</dbReference>
<dbReference type="PROSITE" id="PS51782">
    <property type="entry name" value="LYSM"/>
    <property type="match status" value="1"/>
</dbReference>
<gene>
    <name evidence="3" type="ORF">D8674_030017</name>
</gene>
<feature type="compositionally biased region" description="Polar residues" evidence="1">
    <location>
        <begin position="44"/>
        <end position="56"/>
    </location>
</feature>
<evidence type="ECO:0000313" key="4">
    <source>
        <dbReference type="Proteomes" id="UP000327157"/>
    </source>
</evidence>
<proteinExistence type="predicted"/>
<feature type="compositionally biased region" description="Low complexity" evidence="1">
    <location>
        <begin position="285"/>
        <end position="298"/>
    </location>
</feature>
<protein>
    <recommendedName>
        <fullName evidence="2">LysM domain-containing protein</fullName>
    </recommendedName>
</protein>
<accession>A0A5N5I7Z1</accession>
<evidence type="ECO:0000256" key="1">
    <source>
        <dbReference type="SAM" id="MobiDB-lite"/>
    </source>
</evidence>
<reference evidence="3 4" key="1">
    <citation type="submission" date="2019-09" db="EMBL/GenBank/DDBJ databases">
        <authorList>
            <person name="Ou C."/>
        </authorList>
    </citation>
    <scope>NUCLEOTIDE SEQUENCE [LARGE SCALE GENOMIC DNA]</scope>
    <source>
        <strain evidence="3">S2</strain>
        <tissue evidence="3">Leaf</tissue>
    </source>
</reference>
<evidence type="ECO:0000313" key="3">
    <source>
        <dbReference type="EMBL" id="KAB2633770.1"/>
    </source>
</evidence>
<feature type="domain" description="LysM" evidence="2">
    <location>
        <begin position="67"/>
        <end position="111"/>
    </location>
</feature>
<reference evidence="3 4" key="3">
    <citation type="submission" date="2019-11" db="EMBL/GenBank/DDBJ databases">
        <title>A de novo genome assembly of a pear dwarfing rootstock.</title>
        <authorList>
            <person name="Wang F."/>
            <person name="Wang J."/>
            <person name="Li S."/>
            <person name="Zhang Y."/>
            <person name="Fang M."/>
            <person name="Ma L."/>
            <person name="Zhao Y."/>
            <person name="Jiang S."/>
        </authorList>
    </citation>
    <scope>NUCLEOTIDE SEQUENCE [LARGE SCALE GENOMIC DNA]</scope>
    <source>
        <strain evidence="3">S2</strain>
        <tissue evidence="3">Leaf</tissue>
    </source>
</reference>